<dbReference type="GeneID" id="93345481"/>
<dbReference type="RefSeq" id="WP_012751122.1">
    <property type="nucleotide sequence ID" value="NC_012803.1"/>
</dbReference>
<evidence type="ECO:0000313" key="4">
    <source>
        <dbReference type="Proteomes" id="UP000248985"/>
    </source>
</evidence>
<dbReference type="EMBL" id="LS483396">
    <property type="protein sequence ID" value="SQG48079.1"/>
    <property type="molecule type" value="Genomic_DNA"/>
</dbReference>
<proteinExistence type="predicted"/>
<dbReference type="EnsemblBacteria" id="ACS31649">
    <property type="protein sequence ID" value="ACS31649"/>
    <property type="gene ID" value="Mlut_21810"/>
</dbReference>
<dbReference type="KEGG" id="mlu:Mlut_21810"/>
<evidence type="ECO:0000313" key="3">
    <source>
        <dbReference type="Proteomes" id="UP000000738"/>
    </source>
</evidence>
<gene>
    <name evidence="1" type="ordered locus">Mlut_21810</name>
    <name evidence="2" type="ORF">NCTC2665_00852</name>
</gene>
<organism evidence="1 3">
    <name type="scientific">Micrococcus luteus (strain ATCC 4698 / DSM 20030 / JCM 1464 / CCM 169 / CCUG 5858 / IAM 1056 / NBRC 3333 / NCIMB 9278 / NCTC 2665 / VKM Ac-2230)</name>
    <name type="common">Micrococcus lysodeikticus</name>
    <dbReference type="NCBI Taxonomy" id="465515"/>
    <lineage>
        <taxon>Bacteria</taxon>
        <taxon>Bacillati</taxon>
        <taxon>Actinomycetota</taxon>
        <taxon>Actinomycetes</taxon>
        <taxon>Micrococcales</taxon>
        <taxon>Micrococcaceae</taxon>
        <taxon>Micrococcus</taxon>
    </lineage>
</organism>
<evidence type="ECO:0000313" key="1">
    <source>
        <dbReference type="EMBL" id="ACS31649.1"/>
    </source>
</evidence>
<dbReference type="Proteomes" id="UP000248985">
    <property type="component" value="Chromosome 1"/>
</dbReference>
<name>C5C7G1_MICLC</name>
<sequence>MFTVIARLSALAWKYGRTAVNRAITFVRNNKATIDRWIVRFGYAGAVEQVLRAIGVL</sequence>
<dbReference type="HOGENOM" id="CLU_2991696_0_0_11"/>
<reference evidence="1" key="1">
    <citation type="submission" date="2009-05" db="EMBL/GenBank/DDBJ databases">
        <title>Complete sequence of Micrococcus luteus NCTC 2665.</title>
        <authorList>
            <consortium name="US DOE Joint Genome Institute"/>
            <person name="Lucas S."/>
            <person name="Copeland A."/>
            <person name="Lapidus A."/>
            <person name="Glavina del Rio T."/>
            <person name="Dalin E."/>
            <person name="Tice H."/>
            <person name="Bruce D."/>
            <person name="Goodwin L."/>
            <person name="Pitluck S."/>
            <person name="Lowry S."/>
            <person name="Larimer F."/>
            <person name="Land M."/>
            <person name="Hauser L."/>
            <person name="Kyrpides N."/>
            <person name="Lykidis A."/>
            <person name="Young M."/>
            <person name="Greenblatt C."/>
        </authorList>
    </citation>
    <scope>NUCLEOTIDE SEQUENCE</scope>
    <source>
        <strain evidence="1">NCTC 2665</strain>
    </source>
</reference>
<dbReference type="AlphaFoldDB" id="C5C7G1"/>
<dbReference type="STRING" id="465515.Mlut_21810"/>
<dbReference type="EMBL" id="CP001628">
    <property type="protein sequence ID" value="ACS31649.1"/>
    <property type="molecule type" value="Genomic_DNA"/>
</dbReference>
<protein>
    <recommendedName>
        <fullName evidence="5">Transposase</fullName>
    </recommendedName>
</protein>
<reference evidence="2 4" key="3">
    <citation type="submission" date="2018-06" db="EMBL/GenBank/DDBJ databases">
        <authorList>
            <consortium name="Pathogen Informatics"/>
            <person name="Doyle S."/>
        </authorList>
    </citation>
    <scope>NUCLEOTIDE SEQUENCE [LARGE SCALE GENOMIC DNA]</scope>
    <source>
        <strain evidence="2 4">NCTC2665</strain>
    </source>
</reference>
<evidence type="ECO:0000313" key="2">
    <source>
        <dbReference type="EMBL" id="SQG48079.1"/>
    </source>
</evidence>
<dbReference type="Proteomes" id="UP000000738">
    <property type="component" value="Chromosome"/>
</dbReference>
<reference evidence="3" key="2">
    <citation type="journal article" date="2010" name="J. Bacteriol.">
        <title>Genome sequence of the Fleming strain of Micrococcus luteus, a simple free-living actinobacterium.</title>
        <authorList>
            <person name="Young M."/>
            <person name="Artsatbanov V."/>
            <person name="Beller H.R."/>
            <person name="Chandra G."/>
            <person name="Chater K.F."/>
            <person name="Dover L.G."/>
            <person name="Goh E.B."/>
            <person name="Kahan T."/>
            <person name="Kaprelyants A.S."/>
            <person name="Kyrpides N."/>
            <person name="Lapidus A."/>
            <person name="Lowry S.R."/>
            <person name="Lykidis A."/>
            <person name="Mahillon J."/>
            <person name="Markowitz V."/>
            <person name="Mavromatis K."/>
            <person name="Mukamolova G.V."/>
            <person name="Oren A."/>
            <person name="Rokem J.S."/>
            <person name="Smith M.C."/>
            <person name="Young D.I."/>
            <person name="Greenblatt C.L."/>
        </authorList>
    </citation>
    <scope>NUCLEOTIDE SEQUENCE [LARGE SCALE GENOMIC DNA]</scope>
    <source>
        <strain evidence="3">ATCC 4698 / DSM 20030 / JCM 1464 / NBRC 3333 / NCIMB 9278 / NCTC 2665 / VKM Ac-2230</strain>
    </source>
</reference>
<accession>C5C7G1</accession>
<evidence type="ECO:0008006" key="5">
    <source>
        <dbReference type="Google" id="ProtNLM"/>
    </source>
</evidence>
<keyword evidence="3" id="KW-1185">Reference proteome</keyword>